<accession>A0ABU6TIT8</accession>
<evidence type="ECO:0000313" key="3">
    <source>
        <dbReference type="Proteomes" id="UP001341840"/>
    </source>
</evidence>
<dbReference type="PANTHER" id="PTHR34835">
    <property type="entry name" value="OS07G0283600 PROTEIN-RELATED"/>
    <property type="match status" value="1"/>
</dbReference>
<reference evidence="2 3" key="1">
    <citation type="journal article" date="2023" name="Plants (Basel)">
        <title>Bridging the Gap: Combining Genomics and Transcriptomics Approaches to Understand Stylosanthes scabra, an Orphan Legume from the Brazilian Caatinga.</title>
        <authorList>
            <person name="Ferreira-Neto J.R.C."/>
            <person name="da Silva M.D."/>
            <person name="Binneck E."/>
            <person name="de Melo N.F."/>
            <person name="da Silva R.H."/>
            <person name="de Melo A.L.T.M."/>
            <person name="Pandolfi V."/>
            <person name="Bustamante F.O."/>
            <person name="Brasileiro-Vidal A.C."/>
            <person name="Benko-Iseppon A.M."/>
        </authorList>
    </citation>
    <scope>NUCLEOTIDE SEQUENCE [LARGE SCALE GENOMIC DNA]</scope>
    <source>
        <tissue evidence="2">Leaves</tissue>
    </source>
</reference>
<evidence type="ECO:0008006" key="4">
    <source>
        <dbReference type="Google" id="ProtNLM"/>
    </source>
</evidence>
<proteinExistence type="predicted"/>
<organism evidence="2 3">
    <name type="scientific">Stylosanthes scabra</name>
    <dbReference type="NCBI Taxonomy" id="79078"/>
    <lineage>
        <taxon>Eukaryota</taxon>
        <taxon>Viridiplantae</taxon>
        <taxon>Streptophyta</taxon>
        <taxon>Embryophyta</taxon>
        <taxon>Tracheophyta</taxon>
        <taxon>Spermatophyta</taxon>
        <taxon>Magnoliopsida</taxon>
        <taxon>eudicotyledons</taxon>
        <taxon>Gunneridae</taxon>
        <taxon>Pentapetalae</taxon>
        <taxon>rosids</taxon>
        <taxon>fabids</taxon>
        <taxon>Fabales</taxon>
        <taxon>Fabaceae</taxon>
        <taxon>Papilionoideae</taxon>
        <taxon>50 kb inversion clade</taxon>
        <taxon>dalbergioids sensu lato</taxon>
        <taxon>Dalbergieae</taxon>
        <taxon>Pterocarpus clade</taxon>
        <taxon>Stylosanthes</taxon>
    </lineage>
</organism>
<dbReference type="Proteomes" id="UP001341840">
    <property type="component" value="Unassembled WGS sequence"/>
</dbReference>
<gene>
    <name evidence="2" type="ORF">PIB30_047984</name>
</gene>
<feature type="compositionally biased region" description="Acidic residues" evidence="1">
    <location>
        <begin position="233"/>
        <end position="243"/>
    </location>
</feature>
<protein>
    <recommendedName>
        <fullName evidence="4">Aminotransferase-like plant mobile domain-containing protein</fullName>
    </recommendedName>
</protein>
<evidence type="ECO:0000256" key="1">
    <source>
        <dbReference type="SAM" id="MobiDB-lite"/>
    </source>
</evidence>
<comment type="caution">
    <text evidence="2">The sequence shown here is derived from an EMBL/GenBank/DDBJ whole genome shotgun (WGS) entry which is preliminary data.</text>
</comment>
<feature type="compositionally biased region" description="Low complexity" evidence="1">
    <location>
        <begin position="222"/>
        <end position="232"/>
    </location>
</feature>
<feature type="region of interest" description="Disordered" evidence="1">
    <location>
        <begin position="211"/>
        <end position="274"/>
    </location>
</feature>
<sequence length="274" mass="31501">MEELGFGSFRHLPLYYLKHQVLKQIFIRFEPYGHTIHAVAGDVEITTEKIGKALGLKYIGTTYPEKVVSKDLNDGDYAVFKDLFKRAFLLYIQKCFLPPTSVANISPRALPTIFNLENTRHQYLALHIHNFLLEEVQKAKYNSTSSVSGCCFALMVIYFYKTHFGKNSREAKAQPPWIQYWTGKTLWDRMIQEKTMRTGLIRTAKVPLINKGKQKKNTRNGSSSESEYISSDSDYEEGFDSDSEQTRSETLVRVVRKSKRKNDCPCTCSSPRNP</sequence>
<evidence type="ECO:0000313" key="2">
    <source>
        <dbReference type="EMBL" id="MED6147868.1"/>
    </source>
</evidence>
<keyword evidence="3" id="KW-1185">Reference proteome</keyword>
<dbReference type="EMBL" id="JASCZI010090932">
    <property type="protein sequence ID" value="MED6147868.1"/>
    <property type="molecule type" value="Genomic_DNA"/>
</dbReference>
<name>A0ABU6TIT8_9FABA</name>